<dbReference type="RefSeq" id="WP_015217416.1">
    <property type="nucleotide sequence ID" value="NC_019771.1"/>
</dbReference>
<evidence type="ECO:0000313" key="4">
    <source>
        <dbReference type="Proteomes" id="UP000010474"/>
    </source>
</evidence>
<evidence type="ECO:0000256" key="2">
    <source>
        <dbReference type="SAM" id="SignalP"/>
    </source>
</evidence>
<name>K9ZPT5_ANACC</name>
<feature type="chain" id="PRO_5030173428" evidence="2">
    <location>
        <begin position="25"/>
        <end position="158"/>
    </location>
</feature>
<evidence type="ECO:0000313" key="3">
    <source>
        <dbReference type="EMBL" id="AFZ60804.1"/>
    </source>
</evidence>
<dbReference type="PATRIC" id="fig|272123.3.peg.5948"/>
<evidence type="ECO:0000256" key="1">
    <source>
        <dbReference type="SAM" id="MobiDB-lite"/>
    </source>
</evidence>
<dbReference type="STRING" id="272123.Anacy_5492"/>
<organism evidence="3 4">
    <name type="scientific">Anabaena cylindrica (strain ATCC 27899 / PCC 7122)</name>
    <dbReference type="NCBI Taxonomy" id="272123"/>
    <lineage>
        <taxon>Bacteria</taxon>
        <taxon>Bacillati</taxon>
        <taxon>Cyanobacteriota</taxon>
        <taxon>Cyanophyceae</taxon>
        <taxon>Nostocales</taxon>
        <taxon>Nostocaceae</taxon>
        <taxon>Anabaena</taxon>
    </lineage>
</organism>
<dbReference type="HOGENOM" id="CLU_109691_0_0_3"/>
<dbReference type="AlphaFoldDB" id="K9ZPT5"/>
<dbReference type="eggNOG" id="ENOG5033DZ0">
    <property type="taxonomic scope" value="Bacteria"/>
</dbReference>
<keyword evidence="4" id="KW-1185">Reference proteome</keyword>
<feature type="compositionally biased region" description="Polar residues" evidence="1">
    <location>
        <begin position="86"/>
        <end position="95"/>
    </location>
</feature>
<feature type="compositionally biased region" description="Polar residues" evidence="1">
    <location>
        <begin position="104"/>
        <end position="152"/>
    </location>
</feature>
<reference evidence="4" key="1">
    <citation type="journal article" date="2013" name="Proc. Natl. Acad. Sci. U.S.A.">
        <title>Improving the coverage of the cyanobacterial phylum using diversity-driven genome sequencing.</title>
        <authorList>
            <person name="Shih P.M."/>
            <person name="Wu D."/>
            <person name="Latifi A."/>
            <person name="Axen S.D."/>
            <person name="Fewer D.P."/>
            <person name="Talla E."/>
            <person name="Calteau A."/>
            <person name="Cai F."/>
            <person name="Tandeau de Marsac N."/>
            <person name="Rippka R."/>
            <person name="Herdman M."/>
            <person name="Sivonen K."/>
            <person name="Coursin T."/>
            <person name="Laurent T."/>
            <person name="Goodwin L."/>
            <person name="Nolan M."/>
            <person name="Davenport K.W."/>
            <person name="Han C.S."/>
            <person name="Rubin E.M."/>
            <person name="Eisen J.A."/>
            <person name="Woyke T."/>
            <person name="Gugger M."/>
            <person name="Kerfeld C.A."/>
        </authorList>
    </citation>
    <scope>NUCLEOTIDE SEQUENCE [LARGE SCALE GENOMIC DNA]</scope>
    <source>
        <strain evidence="4">ATCC 27899 / PCC 7122</strain>
    </source>
</reference>
<feature type="signal peptide" evidence="2">
    <location>
        <begin position="1"/>
        <end position="24"/>
    </location>
</feature>
<proteinExistence type="predicted"/>
<sequence length="158" mass="16434">MKGKSLTLIGTAITLAFSSNVAMAESSKSLFTESSNSSISSPTEIKMSPEGMKILCEYFPLNSRCPGGIPLNANVPSPVPAVETSPGENNVNPDTNIVPETPISPESNNSSQLTPAPESPSSLEFGNSGSTTRQNEGVSNQVPTTIVPQTPASDIRTP</sequence>
<dbReference type="KEGG" id="acy:Anacy_5492"/>
<keyword evidence="2" id="KW-0732">Signal</keyword>
<dbReference type="EMBL" id="CP003659">
    <property type="protein sequence ID" value="AFZ60804.1"/>
    <property type="molecule type" value="Genomic_DNA"/>
</dbReference>
<feature type="region of interest" description="Disordered" evidence="1">
    <location>
        <begin position="69"/>
        <end position="158"/>
    </location>
</feature>
<protein>
    <submittedName>
        <fullName evidence="3">Uncharacterized protein</fullName>
    </submittedName>
</protein>
<dbReference type="Proteomes" id="UP000010474">
    <property type="component" value="Chromosome"/>
</dbReference>
<dbReference type="OrthoDB" id="488530at2"/>
<gene>
    <name evidence="3" type="ordered locus">Anacy_5492</name>
</gene>
<accession>K9ZPT5</accession>